<dbReference type="GO" id="GO:0045303">
    <property type="term" value="F:diaminobutyrate-2-oxoglutarate transaminase activity"/>
    <property type="evidence" value="ECO:0007669"/>
    <property type="project" value="UniProtKB-EC"/>
</dbReference>
<sequence>MPSKAPAFCNEYCNGAKNTLISAPVFDLHTRFSSPSDRPLFRCRFRMSERRFAPSTRFGPGAVLSTHATDDWVARSLRAVWHPCTQMKHHERLPLIPVARGERAWLFDRAGNRYLDAISSWWVNLFGHANPRINAALKQQLDTLEHAMLAGCTHESAIELAERLAARTQHTLGHAFFASDGASAVEIALKMSFHAWRNRGRGDKREFVCIANGYHGETIGALGVTDVALFKDAYDPLIRAAHVVASPDARGARDGETAADVAARALGDVRRLFAERGEKIAALIVEPLVQCAAGFAMHDPSYVRGLRALCDAHDVHLIADEIAVGCGRTGTFFACEQAHVWPDFLCLSKGISGGYLPLSLVLSRDAIFDAFYDDDVTRGFLHSHSYTGNPLACRAAVATLELFDTDDVLAENARKSALMREALAPLASHPHVRHLRERGTIFAFDVALEGDAARTFPRRFFAHALARETLLRPIGTTVYLMPPYILDEGEIEWLASRTRATLDATLSEAHA</sequence>
<evidence type="ECO:0000256" key="11">
    <source>
        <dbReference type="HAMAP-Rule" id="MF_00834"/>
    </source>
</evidence>
<dbReference type="HOGENOM" id="CLU_016922_4_3_4"/>
<dbReference type="FunFam" id="3.40.640.10:FF:000004">
    <property type="entry name" value="Acetylornithine aminotransferase"/>
    <property type="match status" value="1"/>
</dbReference>
<dbReference type="PANTHER" id="PTHR42684">
    <property type="entry name" value="ADENOSYLMETHIONINE-8-AMINO-7-OXONONANOATE AMINOTRANSFERASE"/>
    <property type="match status" value="1"/>
</dbReference>
<dbReference type="Gene3D" id="3.90.1150.10">
    <property type="entry name" value="Aspartate Aminotransferase, domain 1"/>
    <property type="match status" value="1"/>
</dbReference>
<comment type="pathway">
    <text evidence="3 11">Cofactor biosynthesis; biotin biosynthesis; 7,8-diaminononanoate from 8-amino-7-oxononanoate (SAM route): step 1/1.</text>
</comment>
<evidence type="ECO:0000256" key="9">
    <source>
        <dbReference type="ARBA" id="ARBA00048449"/>
    </source>
</evidence>
<gene>
    <name evidence="11 12" type="primary">bioA</name>
    <name evidence="12" type="ordered locus">BURPS1710b_0574</name>
</gene>
<dbReference type="InterPro" id="IPR005814">
    <property type="entry name" value="Aminotrans_3"/>
</dbReference>
<protein>
    <recommendedName>
        <fullName evidence="11">Adenosylmethionine-8-amino-7-oxononanoate aminotransferase</fullName>
        <ecNumber evidence="11">2.6.1.62</ecNumber>
    </recommendedName>
    <alternativeName>
        <fullName evidence="11">7,8-diamino-pelargonic acid aminotransferase</fullName>
        <shortName evidence="11">DAPA AT</shortName>
        <shortName evidence="11">DAPA aminotransferase</shortName>
    </alternativeName>
    <alternativeName>
        <fullName evidence="11">7,8-diaminononanoate synthase</fullName>
        <shortName evidence="11">DANS</shortName>
    </alternativeName>
    <alternativeName>
        <fullName evidence="11">Diaminopelargonic acid synthase</fullName>
    </alternativeName>
</protein>
<evidence type="ECO:0000256" key="1">
    <source>
        <dbReference type="ARBA" id="ARBA00001933"/>
    </source>
</evidence>
<evidence type="ECO:0000256" key="6">
    <source>
        <dbReference type="ARBA" id="ARBA00022691"/>
    </source>
</evidence>
<dbReference type="NCBIfam" id="TIGR00508">
    <property type="entry name" value="bioA"/>
    <property type="match status" value="1"/>
</dbReference>
<feature type="binding site" evidence="11">
    <location>
        <position position="349"/>
    </location>
    <ligand>
        <name>substrate</name>
    </ligand>
</feature>
<dbReference type="Proteomes" id="UP000002700">
    <property type="component" value="Chromosome I"/>
</dbReference>
<dbReference type="KEGG" id="bpm:BURPS1710b_0574"/>
<feature type="modified residue" description="N6-(pyridoxal phosphate)lysine" evidence="11">
    <location>
        <position position="349"/>
    </location>
</feature>
<evidence type="ECO:0000256" key="5">
    <source>
        <dbReference type="ARBA" id="ARBA00022679"/>
    </source>
</evidence>
<evidence type="ECO:0000256" key="7">
    <source>
        <dbReference type="ARBA" id="ARBA00022756"/>
    </source>
</evidence>
<name>Q3JWR5_BURP1</name>
<dbReference type="GO" id="GO:0004015">
    <property type="term" value="F:adenosylmethionine-8-amino-7-oxononanoate transaminase activity"/>
    <property type="evidence" value="ECO:0007669"/>
    <property type="project" value="UniProtKB-UniRule"/>
</dbReference>
<comment type="subunit">
    <text evidence="11">Homodimer.</text>
</comment>
<dbReference type="InterPro" id="IPR015421">
    <property type="entry name" value="PyrdxlP-dep_Trfase_major"/>
</dbReference>
<dbReference type="PANTHER" id="PTHR42684:SF17">
    <property type="entry name" value="ADENOSYLMETHIONINE-8-AMINO-7-OXONONANOATE AMINOTRANSFERASE"/>
    <property type="match status" value="1"/>
</dbReference>
<dbReference type="Pfam" id="PF00202">
    <property type="entry name" value="Aminotran_3"/>
    <property type="match status" value="1"/>
</dbReference>
<dbReference type="InterPro" id="IPR015422">
    <property type="entry name" value="PyrdxlP-dep_Trfase_small"/>
</dbReference>
<dbReference type="InterPro" id="IPR015424">
    <property type="entry name" value="PyrdxlP-dep_Trfase"/>
</dbReference>
<dbReference type="SUPFAM" id="SSF53383">
    <property type="entry name" value="PLP-dependent transferases"/>
    <property type="match status" value="1"/>
</dbReference>
<dbReference type="NCBIfam" id="NF004624">
    <property type="entry name" value="PRK05964.1"/>
    <property type="match status" value="1"/>
</dbReference>
<dbReference type="GO" id="GO:0005737">
    <property type="term" value="C:cytoplasm"/>
    <property type="evidence" value="ECO:0007669"/>
    <property type="project" value="UniProtKB-SubCell"/>
</dbReference>
<dbReference type="InterPro" id="IPR049704">
    <property type="entry name" value="Aminotrans_3_PPA_site"/>
</dbReference>
<keyword evidence="4 11" id="KW-0032">Aminotransferase</keyword>
<dbReference type="CDD" id="cd00610">
    <property type="entry name" value="OAT_like"/>
    <property type="match status" value="1"/>
</dbReference>
<feature type="binding site" evidence="11">
    <location>
        <position position="320"/>
    </location>
    <ligand>
        <name>pyridoxal 5'-phosphate</name>
        <dbReference type="ChEBI" id="CHEBI:597326"/>
    </ligand>
</feature>
<evidence type="ECO:0000313" key="13">
    <source>
        <dbReference type="Proteomes" id="UP000002700"/>
    </source>
</evidence>
<feature type="binding site" evidence="11">
    <location>
        <begin position="181"/>
        <end position="182"/>
    </location>
    <ligand>
        <name>pyridoxal 5'-phosphate</name>
        <dbReference type="ChEBI" id="CHEBI:597326"/>
    </ligand>
</feature>
<dbReference type="UniPathway" id="UPA00078">
    <property type="reaction ID" value="UER00160"/>
</dbReference>
<keyword evidence="7 11" id="KW-0093">Biotin biosynthesis</keyword>
<dbReference type="GO" id="GO:0030170">
    <property type="term" value="F:pyridoxal phosphate binding"/>
    <property type="evidence" value="ECO:0007669"/>
    <property type="project" value="UniProtKB-UniRule"/>
</dbReference>
<feature type="binding site" evidence="11">
    <location>
        <position position="214"/>
    </location>
    <ligand>
        <name>substrate</name>
    </ligand>
</feature>
<comment type="similarity">
    <text evidence="11">Belongs to the class-III pyridoxal-phosphate-dependent aminotransferase family. BioA subfamily.</text>
</comment>
<dbReference type="InterPro" id="IPR005815">
    <property type="entry name" value="BioA"/>
</dbReference>
<reference evidence="12 13" key="1">
    <citation type="submission" date="2005-09" db="EMBL/GenBank/DDBJ databases">
        <authorList>
            <person name="Woods D.E."/>
            <person name="Nierman W.C."/>
        </authorList>
    </citation>
    <scope>NUCLEOTIDE SEQUENCE [LARGE SCALE GENOMIC DNA]</scope>
    <source>
        <strain evidence="12 13">1710b</strain>
    </source>
</reference>
<evidence type="ECO:0000256" key="8">
    <source>
        <dbReference type="ARBA" id="ARBA00022898"/>
    </source>
</evidence>
<comment type="cofactor">
    <cofactor evidence="1 11">
        <name>pyridoxal 5'-phosphate</name>
        <dbReference type="ChEBI" id="CHEBI:597326"/>
    </cofactor>
</comment>
<dbReference type="EMBL" id="CP000124">
    <property type="protein sequence ID" value="ABA47830.1"/>
    <property type="molecule type" value="Genomic_DNA"/>
</dbReference>
<dbReference type="AlphaFoldDB" id="Q3JWR5"/>
<dbReference type="Gene3D" id="3.40.640.10">
    <property type="entry name" value="Type I PLP-dependent aspartate aminotransferase-like (Major domain)"/>
    <property type="match status" value="1"/>
</dbReference>
<comment type="pathway">
    <text evidence="2">Amine and polyamine biosynthesis; ectoine biosynthesis; L-ectoine from L-aspartate 4-semialdehyde: step 1/3.</text>
</comment>
<evidence type="ECO:0000313" key="12">
    <source>
        <dbReference type="EMBL" id="ABA47830.1"/>
    </source>
</evidence>
<evidence type="ECO:0000256" key="10">
    <source>
        <dbReference type="ARBA" id="ARBA00049111"/>
    </source>
</evidence>
<keyword evidence="8 11" id="KW-0663">Pyridoxal phosphate</keyword>
<dbReference type="PROSITE" id="PS00600">
    <property type="entry name" value="AA_TRANSFER_CLASS_3"/>
    <property type="match status" value="1"/>
</dbReference>
<comment type="function">
    <text evidence="11">Catalyzes the transfer of the alpha-amino group from S-adenosyl-L-methionine (SAM) to 7-keto-8-aminopelargonic acid (KAPA) to form 7,8-diaminopelargonic acid (DAPA). It is the only aminotransferase known to utilize SAM as an amino donor.</text>
</comment>
<evidence type="ECO:0000256" key="2">
    <source>
        <dbReference type="ARBA" id="ARBA00004946"/>
    </source>
</evidence>
<comment type="subcellular location">
    <subcellularLocation>
        <location evidence="11">Cytoplasm</location>
    </subcellularLocation>
</comment>
<dbReference type="HAMAP" id="MF_00834">
    <property type="entry name" value="BioA"/>
    <property type="match status" value="1"/>
</dbReference>
<evidence type="ECO:0000256" key="4">
    <source>
        <dbReference type="ARBA" id="ARBA00022576"/>
    </source>
</evidence>
<feature type="site" description="Participates in the substrate recognition with KAPA and in a stacking interaction with the adenine ring of SAM" evidence="11">
    <location>
        <position position="84"/>
    </location>
</feature>
<feature type="binding site" evidence="11">
    <location>
        <begin position="384"/>
        <end position="385"/>
    </location>
    <ligand>
        <name>pyridoxal 5'-phosphate</name>
        <dbReference type="ChEBI" id="CHEBI:597326"/>
    </ligand>
</feature>
<comment type="catalytic activity">
    <reaction evidence="10">
        <text>L-2,4-diaminobutanoate + 2-oxoglutarate = L-aspartate 4-semialdehyde + L-glutamate</text>
        <dbReference type="Rhea" id="RHEA:11160"/>
        <dbReference type="ChEBI" id="CHEBI:16810"/>
        <dbReference type="ChEBI" id="CHEBI:29985"/>
        <dbReference type="ChEBI" id="CHEBI:58761"/>
        <dbReference type="ChEBI" id="CHEBI:537519"/>
        <dbReference type="EC" id="2.6.1.76"/>
    </reaction>
</comment>
<comment type="catalytic activity">
    <reaction evidence="9 11">
        <text>(8S)-8-amino-7-oxononanoate + S-adenosyl-L-methionine = S-adenosyl-4-methylsulfanyl-2-oxobutanoate + (7R,8S)-7,8-diammoniononanoate</text>
        <dbReference type="Rhea" id="RHEA:16861"/>
        <dbReference type="ChEBI" id="CHEBI:16490"/>
        <dbReference type="ChEBI" id="CHEBI:59789"/>
        <dbReference type="ChEBI" id="CHEBI:149468"/>
        <dbReference type="ChEBI" id="CHEBI:149469"/>
        <dbReference type="EC" id="2.6.1.62"/>
    </reaction>
</comment>
<feature type="binding site" evidence="11">
    <location>
        <position position="383"/>
    </location>
    <ligand>
        <name>substrate</name>
    </ligand>
</feature>
<proteinExistence type="inferred from homology"/>
<dbReference type="EnsemblBacteria" id="ABA47830">
    <property type="protein sequence ID" value="ABA47830"/>
    <property type="gene ID" value="BURPS1710b_0574"/>
</dbReference>
<organism evidence="12 13">
    <name type="scientific">Burkholderia pseudomallei (strain 1710b)</name>
    <dbReference type="NCBI Taxonomy" id="320372"/>
    <lineage>
        <taxon>Bacteria</taxon>
        <taxon>Pseudomonadati</taxon>
        <taxon>Pseudomonadota</taxon>
        <taxon>Betaproteobacteria</taxon>
        <taxon>Burkholderiales</taxon>
        <taxon>Burkholderiaceae</taxon>
        <taxon>Burkholderia</taxon>
        <taxon>pseudomallei group</taxon>
    </lineage>
</organism>
<keyword evidence="6 11" id="KW-0949">S-adenosyl-L-methionine</keyword>
<dbReference type="EC" id="2.6.1.62" evidence="11"/>
<keyword evidence="5 11" id="KW-0808">Transferase</keyword>
<feature type="binding site" evidence="11">
    <location>
        <position position="121"/>
    </location>
    <ligand>
        <name>substrate</name>
    </ligand>
</feature>
<dbReference type="GO" id="GO:0009102">
    <property type="term" value="P:biotin biosynthetic process"/>
    <property type="evidence" value="ECO:0007669"/>
    <property type="project" value="UniProtKB-UniRule"/>
</dbReference>
<feature type="binding site" evidence="11">
    <location>
        <position position="472"/>
    </location>
    <ligand>
        <name>substrate</name>
    </ligand>
</feature>
<accession>Q3JWR5</accession>
<keyword evidence="11" id="KW-0963">Cytoplasm</keyword>
<evidence type="ECO:0000256" key="3">
    <source>
        <dbReference type="ARBA" id="ARBA00005063"/>
    </source>
</evidence>